<evidence type="ECO:0000256" key="14">
    <source>
        <dbReference type="ARBA" id="ARBA00023288"/>
    </source>
</evidence>
<keyword evidence="4" id="KW-1003">Cell membrane</keyword>
<evidence type="ECO:0000256" key="17">
    <source>
        <dbReference type="SAM" id="Phobius"/>
    </source>
</evidence>
<comment type="similarity">
    <text evidence="3">Belongs to the RBT5 family.</text>
</comment>
<evidence type="ECO:0000256" key="16">
    <source>
        <dbReference type="SAM" id="MobiDB-lite"/>
    </source>
</evidence>
<evidence type="ECO:0000256" key="1">
    <source>
        <dbReference type="ARBA" id="ARBA00004609"/>
    </source>
</evidence>
<dbReference type="GO" id="GO:0005886">
    <property type="term" value="C:plasma membrane"/>
    <property type="evidence" value="ECO:0007669"/>
    <property type="project" value="UniProtKB-SubCell"/>
</dbReference>
<evidence type="ECO:0000256" key="5">
    <source>
        <dbReference type="ARBA" id="ARBA00022525"/>
    </source>
</evidence>
<keyword evidence="10 15" id="KW-0408">Iron</keyword>
<dbReference type="PROSITE" id="PS52012">
    <property type="entry name" value="CFEM"/>
    <property type="match status" value="1"/>
</dbReference>
<evidence type="ECO:0000313" key="20">
    <source>
        <dbReference type="EMBL" id="KAH7324483.1"/>
    </source>
</evidence>
<evidence type="ECO:0000256" key="13">
    <source>
        <dbReference type="ARBA" id="ARBA00023180"/>
    </source>
</evidence>
<feature type="signal peptide" evidence="18">
    <location>
        <begin position="1"/>
        <end position="21"/>
    </location>
</feature>
<evidence type="ECO:0000256" key="7">
    <source>
        <dbReference type="ARBA" id="ARBA00022622"/>
    </source>
</evidence>
<evidence type="ECO:0000313" key="21">
    <source>
        <dbReference type="Proteomes" id="UP000813444"/>
    </source>
</evidence>
<evidence type="ECO:0000256" key="12">
    <source>
        <dbReference type="ARBA" id="ARBA00023157"/>
    </source>
</evidence>
<dbReference type="EMBL" id="JAGPNK010000003">
    <property type="protein sequence ID" value="KAH7324483.1"/>
    <property type="molecule type" value="Genomic_DNA"/>
</dbReference>
<dbReference type="PANTHER" id="PTHR37928:SF1">
    <property type="entry name" value="CFEM DOMAIN PROTEIN (AFU_ORTHOLOGUE AFUA_6G14090)"/>
    <property type="match status" value="1"/>
</dbReference>
<keyword evidence="11 17" id="KW-0472">Membrane</keyword>
<evidence type="ECO:0000256" key="2">
    <source>
        <dbReference type="ARBA" id="ARBA00004613"/>
    </source>
</evidence>
<sequence length="301" mass="30492">MRTSFSLLGALIAASILGVSAQDGVPACVRTCSDQVRNERFGEIGCGSAGDAGCLCASPNFVFAIRDCSNPGCGGTEDNVRAYLQSSFCPNLAAAPAPAPSAPEEPAPPATTEAPPAAETSAPPPAPTSEAPQTTEAAPAPTETPATSAAPEETSASEAPSSTESSAAAASTEPTASGTSSAAAPTNTSSSSADGDSDSSEEGDDDQDDEDNGLPQAAIIGIGVGIGAAVLGALAVAFFLWRRRGAARHKNRPVFEISKPLPGAGRAYTTPDHASFEKYGDIEMTTRYEEMVPRTQPRTML</sequence>
<dbReference type="SMART" id="SM00747">
    <property type="entry name" value="CFEM"/>
    <property type="match status" value="1"/>
</dbReference>
<reference evidence="20" key="1">
    <citation type="journal article" date="2021" name="Nat. Commun.">
        <title>Genetic determinants of endophytism in the Arabidopsis root mycobiome.</title>
        <authorList>
            <person name="Mesny F."/>
            <person name="Miyauchi S."/>
            <person name="Thiergart T."/>
            <person name="Pickel B."/>
            <person name="Atanasova L."/>
            <person name="Karlsson M."/>
            <person name="Huettel B."/>
            <person name="Barry K.W."/>
            <person name="Haridas S."/>
            <person name="Chen C."/>
            <person name="Bauer D."/>
            <person name="Andreopoulos W."/>
            <person name="Pangilinan J."/>
            <person name="LaButti K."/>
            <person name="Riley R."/>
            <person name="Lipzen A."/>
            <person name="Clum A."/>
            <person name="Drula E."/>
            <person name="Henrissat B."/>
            <person name="Kohler A."/>
            <person name="Grigoriev I.V."/>
            <person name="Martin F.M."/>
            <person name="Hacquard S."/>
        </authorList>
    </citation>
    <scope>NUCLEOTIDE SEQUENCE</scope>
    <source>
        <strain evidence="20">MPI-CAGE-CH-0235</strain>
    </source>
</reference>
<evidence type="ECO:0000256" key="9">
    <source>
        <dbReference type="ARBA" id="ARBA00022729"/>
    </source>
</evidence>
<accession>A0A8K0WUX6</accession>
<keyword evidence="17" id="KW-0812">Transmembrane</keyword>
<evidence type="ECO:0000256" key="11">
    <source>
        <dbReference type="ARBA" id="ARBA00023136"/>
    </source>
</evidence>
<keyword evidence="14" id="KW-0449">Lipoprotein</keyword>
<dbReference type="InterPro" id="IPR051735">
    <property type="entry name" value="CFEM_domain"/>
</dbReference>
<organism evidence="20 21">
    <name type="scientific">Stachybotrys elegans</name>
    <dbReference type="NCBI Taxonomy" id="80388"/>
    <lineage>
        <taxon>Eukaryota</taxon>
        <taxon>Fungi</taxon>
        <taxon>Dikarya</taxon>
        <taxon>Ascomycota</taxon>
        <taxon>Pezizomycotina</taxon>
        <taxon>Sordariomycetes</taxon>
        <taxon>Hypocreomycetidae</taxon>
        <taxon>Hypocreales</taxon>
        <taxon>Stachybotryaceae</taxon>
        <taxon>Stachybotrys</taxon>
    </lineage>
</organism>
<evidence type="ECO:0000256" key="8">
    <source>
        <dbReference type="ARBA" id="ARBA00022723"/>
    </source>
</evidence>
<feature type="region of interest" description="Disordered" evidence="16">
    <location>
        <begin position="94"/>
        <end position="214"/>
    </location>
</feature>
<keyword evidence="9 18" id="KW-0732">Signal</keyword>
<feature type="compositionally biased region" description="Low complexity" evidence="16">
    <location>
        <begin position="128"/>
        <end position="194"/>
    </location>
</feature>
<keyword evidence="8 15" id="KW-0479">Metal-binding</keyword>
<feature type="chain" id="PRO_5035420881" description="CFEM domain-containing protein" evidence="18">
    <location>
        <begin position="22"/>
        <end position="301"/>
    </location>
</feature>
<comment type="subcellular location">
    <subcellularLocation>
        <location evidence="1">Cell membrane</location>
        <topology evidence="1">Lipid-anchor</topology>
        <topology evidence="1">GPI-anchor</topology>
    </subcellularLocation>
    <subcellularLocation>
        <location evidence="2">Secreted</location>
    </subcellularLocation>
</comment>
<keyword evidence="21" id="KW-1185">Reference proteome</keyword>
<keyword evidence="12 15" id="KW-1015">Disulfide bond</keyword>
<feature type="compositionally biased region" description="Pro residues" evidence="16">
    <location>
        <begin position="97"/>
        <end position="109"/>
    </location>
</feature>
<dbReference type="GO" id="GO:0046872">
    <property type="term" value="F:metal ion binding"/>
    <property type="evidence" value="ECO:0007669"/>
    <property type="project" value="UniProtKB-UniRule"/>
</dbReference>
<evidence type="ECO:0000256" key="3">
    <source>
        <dbReference type="ARBA" id="ARBA00010031"/>
    </source>
</evidence>
<dbReference type="Pfam" id="PF05730">
    <property type="entry name" value="CFEM"/>
    <property type="match status" value="1"/>
</dbReference>
<feature type="compositionally biased region" description="Acidic residues" evidence="16">
    <location>
        <begin position="195"/>
        <end position="212"/>
    </location>
</feature>
<comment type="caution">
    <text evidence="15">Lacks conserved residue(s) required for the propagation of feature annotation.</text>
</comment>
<dbReference type="GO" id="GO:0098552">
    <property type="term" value="C:side of membrane"/>
    <property type="evidence" value="ECO:0007669"/>
    <property type="project" value="UniProtKB-KW"/>
</dbReference>
<dbReference type="PANTHER" id="PTHR37928">
    <property type="entry name" value="CFEM DOMAIN PROTEIN (AFU_ORTHOLOGUE AFUA_6G14090)"/>
    <property type="match status" value="1"/>
</dbReference>
<feature type="domain" description="CFEM" evidence="19">
    <location>
        <begin position="1"/>
        <end position="117"/>
    </location>
</feature>
<feature type="disulfide bond" evidence="15">
    <location>
        <begin position="56"/>
        <end position="89"/>
    </location>
</feature>
<dbReference type="AlphaFoldDB" id="A0A8K0WUX6"/>
<evidence type="ECO:0000256" key="18">
    <source>
        <dbReference type="SAM" id="SignalP"/>
    </source>
</evidence>
<comment type="caution">
    <text evidence="20">The sequence shown here is derived from an EMBL/GenBank/DDBJ whole genome shotgun (WGS) entry which is preliminary data.</text>
</comment>
<proteinExistence type="inferred from homology"/>
<evidence type="ECO:0000256" key="15">
    <source>
        <dbReference type="PROSITE-ProRule" id="PRU01356"/>
    </source>
</evidence>
<evidence type="ECO:0000256" key="4">
    <source>
        <dbReference type="ARBA" id="ARBA00022475"/>
    </source>
</evidence>
<dbReference type="OrthoDB" id="4778251at2759"/>
<dbReference type="GO" id="GO:0005576">
    <property type="term" value="C:extracellular region"/>
    <property type="evidence" value="ECO:0007669"/>
    <property type="project" value="UniProtKB-SubCell"/>
</dbReference>
<dbReference type="InterPro" id="IPR008427">
    <property type="entry name" value="Extracellular_membr_CFEM_dom"/>
</dbReference>
<protein>
    <recommendedName>
        <fullName evidence="19">CFEM domain-containing protein</fullName>
    </recommendedName>
</protein>
<evidence type="ECO:0000259" key="19">
    <source>
        <dbReference type="PROSITE" id="PS52012"/>
    </source>
</evidence>
<feature type="transmembrane region" description="Helical" evidence="17">
    <location>
        <begin position="217"/>
        <end position="241"/>
    </location>
</feature>
<keyword evidence="17" id="KW-1133">Transmembrane helix</keyword>
<keyword evidence="6 15" id="KW-0349">Heme</keyword>
<keyword evidence="7" id="KW-0336">GPI-anchor</keyword>
<feature type="compositionally biased region" description="Low complexity" evidence="16">
    <location>
        <begin position="110"/>
        <end position="121"/>
    </location>
</feature>
<keyword evidence="13" id="KW-0325">Glycoprotein</keyword>
<keyword evidence="5" id="KW-0964">Secreted</keyword>
<dbReference type="Proteomes" id="UP000813444">
    <property type="component" value="Unassembled WGS sequence"/>
</dbReference>
<feature type="binding site" description="axial binding residue" evidence="15">
    <location>
        <position position="51"/>
    </location>
    <ligand>
        <name>heme</name>
        <dbReference type="ChEBI" id="CHEBI:30413"/>
    </ligand>
    <ligandPart>
        <name>Fe</name>
        <dbReference type="ChEBI" id="CHEBI:18248"/>
    </ligandPart>
</feature>
<evidence type="ECO:0000256" key="6">
    <source>
        <dbReference type="ARBA" id="ARBA00022617"/>
    </source>
</evidence>
<evidence type="ECO:0000256" key="10">
    <source>
        <dbReference type="ARBA" id="ARBA00023004"/>
    </source>
</evidence>
<gene>
    <name evidence="20" type="ORF">B0I35DRAFT_162668</name>
</gene>
<name>A0A8K0WUX6_9HYPO</name>